<keyword evidence="7 15" id="KW-0378">Hydrolase</keyword>
<feature type="binding site" evidence="14">
    <location>
        <position position="73"/>
    </location>
    <ligand>
        <name>Zn(2+)</name>
        <dbReference type="ChEBI" id="CHEBI:29105"/>
        <note>catalytic</note>
    </ligand>
</feature>
<name>A0A1M6DHA9_9BACT</name>
<reference evidence="17 18" key="1">
    <citation type="submission" date="2016-11" db="EMBL/GenBank/DDBJ databases">
        <authorList>
            <person name="Jaros S."/>
            <person name="Januszkiewicz K."/>
            <person name="Wedrychowicz H."/>
        </authorList>
    </citation>
    <scope>NUCLEOTIDE SEQUENCE [LARGE SCALE GENOMIC DNA]</scope>
    <source>
        <strain evidence="17 18">DSM 27063</strain>
    </source>
</reference>
<dbReference type="GO" id="GO:0005829">
    <property type="term" value="C:cytosol"/>
    <property type="evidence" value="ECO:0007669"/>
    <property type="project" value="TreeGrafter"/>
</dbReference>
<dbReference type="GO" id="GO:0004126">
    <property type="term" value="F:cytidine deaminase activity"/>
    <property type="evidence" value="ECO:0007669"/>
    <property type="project" value="UniProtKB-UniRule"/>
</dbReference>
<evidence type="ECO:0000313" key="18">
    <source>
        <dbReference type="Proteomes" id="UP000184050"/>
    </source>
</evidence>
<feature type="binding site" evidence="13">
    <location>
        <begin position="62"/>
        <end position="68"/>
    </location>
    <ligand>
        <name>substrate</name>
    </ligand>
</feature>
<accession>A0A1M6DHA9</accession>
<evidence type="ECO:0000256" key="9">
    <source>
        <dbReference type="ARBA" id="ARBA00032005"/>
    </source>
</evidence>
<evidence type="ECO:0000256" key="12">
    <source>
        <dbReference type="PIRSR" id="PIRSR606262-1"/>
    </source>
</evidence>
<evidence type="ECO:0000256" key="10">
    <source>
        <dbReference type="ARBA" id="ARBA00049252"/>
    </source>
</evidence>
<dbReference type="CDD" id="cd01283">
    <property type="entry name" value="cytidine_deaminase"/>
    <property type="match status" value="1"/>
</dbReference>
<dbReference type="EC" id="3.5.4.5" evidence="4 15"/>
<proteinExistence type="inferred from homology"/>
<feature type="domain" description="CMP/dCMP-type deaminase" evidence="16">
    <location>
        <begin position="21"/>
        <end position="157"/>
    </location>
</feature>
<evidence type="ECO:0000256" key="14">
    <source>
        <dbReference type="PIRSR" id="PIRSR606262-3"/>
    </source>
</evidence>
<keyword evidence="18" id="KW-1185">Reference proteome</keyword>
<dbReference type="PROSITE" id="PS51747">
    <property type="entry name" value="CYT_DCMP_DEAMINASES_2"/>
    <property type="match status" value="1"/>
</dbReference>
<evidence type="ECO:0000256" key="6">
    <source>
        <dbReference type="ARBA" id="ARBA00022723"/>
    </source>
</evidence>
<dbReference type="GO" id="GO:0072527">
    <property type="term" value="P:pyrimidine-containing compound metabolic process"/>
    <property type="evidence" value="ECO:0007669"/>
    <property type="project" value="UniProtKB-ARBA"/>
</dbReference>
<dbReference type="SUPFAM" id="SSF53927">
    <property type="entry name" value="Cytidine deaminase-like"/>
    <property type="match status" value="1"/>
</dbReference>
<dbReference type="InterPro" id="IPR050202">
    <property type="entry name" value="Cyt/Deoxycyt_deaminase"/>
</dbReference>
<comment type="function">
    <text evidence="2 15">This enzyme scavenges exogenous and endogenous cytidine and 2'-deoxycytidine for UMP synthesis.</text>
</comment>
<evidence type="ECO:0000256" key="15">
    <source>
        <dbReference type="RuleBase" id="RU364006"/>
    </source>
</evidence>
<dbReference type="Gene3D" id="3.40.140.10">
    <property type="entry name" value="Cytidine Deaminase, domain 2"/>
    <property type="match status" value="1"/>
</dbReference>
<dbReference type="OrthoDB" id="9795347at2"/>
<dbReference type="InterPro" id="IPR006262">
    <property type="entry name" value="Cyt_deam_tetra"/>
</dbReference>
<sequence>METKELRIFVYEYKSVDELPAEDQKLVKIAREAAKNAYAPYSTFYVGAALLLENDEIFSGNNQENAAYPAGLCAERVTLFYANATYPDVAVKTLAVTAINGANIVDGPVKPCGSCRQALAEAEFRFGKPIRIILDGKKKIHVLAGVEDLLPFAFKPESLD</sequence>
<evidence type="ECO:0000256" key="7">
    <source>
        <dbReference type="ARBA" id="ARBA00022801"/>
    </source>
</evidence>
<dbReference type="PANTHER" id="PTHR11644:SF2">
    <property type="entry name" value="CYTIDINE DEAMINASE"/>
    <property type="match status" value="1"/>
</dbReference>
<comment type="catalytic activity">
    <reaction evidence="11 15">
        <text>cytidine + H2O + H(+) = uridine + NH4(+)</text>
        <dbReference type="Rhea" id="RHEA:16069"/>
        <dbReference type="ChEBI" id="CHEBI:15377"/>
        <dbReference type="ChEBI" id="CHEBI:15378"/>
        <dbReference type="ChEBI" id="CHEBI:16704"/>
        <dbReference type="ChEBI" id="CHEBI:17562"/>
        <dbReference type="ChEBI" id="CHEBI:28938"/>
        <dbReference type="EC" id="3.5.4.5"/>
    </reaction>
</comment>
<evidence type="ECO:0000256" key="11">
    <source>
        <dbReference type="ARBA" id="ARBA00049558"/>
    </source>
</evidence>
<comment type="catalytic activity">
    <reaction evidence="10 15">
        <text>2'-deoxycytidine + H2O + H(+) = 2'-deoxyuridine + NH4(+)</text>
        <dbReference type="Rhea" id="RHEA:13433"/>
        <dbReference type="ChEBI" id="CHEBI:15377"/>
        <dbReference type="ChEBI" id="CHEBI:15378"/>
        <dbReference type="ChEBI" id="CHEBI:15698"/>
        <dbReference type="ChEBI" id="CHEBI:16450"/>
        <dbReference type="ChEBI" id="CHEBI:28938"/>
        <dbReference type="EC" id="3.5.4.5"/>
    </reaction>
</comment>
<feature type="active site" description="Proton donor" evidence="12">
    <location>
        <position position="75"/>
    </location>
</feature>
<dbReference type="RefSeq" id="WP_073166227.1">
    <property type="nucleotide sequence ID" value="NZ_FQZE01000005.1"/>
</dbReference>
<dbReference type="EMBL" id="FQZE01000005">
    <property type="protein sequence ID" value="SHI72388.1"/>
    <property type="molecule type" value="Genomic_DNA"/>
</dbReference>
<comment type="cofactor">
    <cofactor evidence="1 14 15">
        <name>Zn(2+)</name>
        <dbReference type="ChEBI" id="CHEBI:29105"/>
    </cofactor>
</comment>
<evidence type="ECO:0000259" key="16">
    <source>
        <dbReference type="PROSITE" id="PS51747"/>
    </source>
</evidence>
<feature type="binding site" evidence="14">
    <location>
        <position position="115"/>
    </location>
    <ligand>
        <name>Zn(2+)</name>
        <dbReference type="ChEBI" id="CHEBI:29105"/>
        <note>catalytic</note>
    </ligand>
</feature>
<dbReference type="GO" id="GO:0008270">
    <property type="term" value="F:zinc ion binding"/>
    <property type="evidence" value="ECO:0007669"/>
    <property type="project" value="UniProtKB-UniRule"/>
</dbReference>
<evidence type="ECO:0000256" key="13">
    <source>
        <dbReference type="PIRSR" id="PIRSR606262-2"/>
    </source>
</evidence>
<evidence type="ECO:0000256" key="8">
    <source>
        <dbReference type="ARBA" id="ARBA00022833"/>
    </source>
</evidence>
<dbReference type="Proteomes" id="UP000184050">
    <property type="component" value="Unassembled WGS sequence"/>
</dbReference>
<dbReference type="Pfam" id="PF00383">
    <property type="entry name" value="dCMP_cyt_deam_1"/>
    <property type="match status" value="1"/>
</dbReference>
<dbReference type="STRING" id="1168035.SAMN05444280_10547"/>
<evidence type="ECO:0000256" key="4">
    <source>
        <dbReference type="ARBA" id="ARBA00012783"/>
    </source>
</evidence>
<evidence type="ECO:0000256" key="3">
    <source>
        <dbReference type="ARBA" id="ARBA00006576"/>
    </source>
</evidence>
<feature type="binding site" evidence="14">
    <location>
        <position position="112"/>
    </location>
    <ligand>
        <name>Zn(2+)</name>
        <dbReference type="ChEBI" id="CHEBI:29105"/>
        <note>catalytic</note>
    </ligand>
</feature>
<dbReference type="PANTHER" id="PTHR11644">
    <property type="entry name" value="CYTIDINE DEAMINASE"/>
    <property type="match status" value="1"/>
</dbReference>
<protein>
    <recommendedName>
        <fullName evidence="5 15">Cytidine deaminase</fullName>
        <ecNumber evidence="4 15">3.5.4.5</ecNumber>
    </recommendedName>
    <alternativeName>
        <fullName evidence="9 15">Cytidine aminohydrolase</fullName>
    </alternativeName>
</protein>
<organism evidence="17 18">
    <name type="scientific">Tangfeifania diversioriginum</name>
    <dbReference type="NCBI Taxonomy" id="1168035"/>
    <lineage>
        <taxon>Bacteria</taxon>
        <taxon>Pseudomonadati</taxon>
        <taxon>Bacteroidota</taxon>
        <taxon>Bacteroidia</taxon>
        <taxon>Marinilabiliales</taxon>
        <taxon>Prolixibacteraceae</taxon>
        <taxon>Tangfeifania</taxon>
    </lineage>
</organism>
<dbReference type="NCBIfam" id="TIGR01354">
    <property type="entry name" value="cyt_deam_tetra"/>
    <property type="match status" value="1"/>
</dbReference>
<evidence type="ECO:0000256" key="2">
    <source>
        <dbReference type="ARBA" id="ARBA00003949"/>
    </source>
</evidence>
<dbReference type="InterPro" id="IPR016193">
    <property type="entry name" value="Cytidine_deaminase-like"/>
</dbReference>
<dbReference type="NCBIfam" id="NF004064">
    <property type="entry name" value="PRK05578.1"/>
    <property type="match status" value="1"/>
</dbReference>
<gene>
    <name evidence="17" type="ORF">SAMN05444280_10547</name>
</gene>
<dbReference type="InterPro" id="IPR002125">
    <property type="entry name" value="CMP_dCMP_dom"/>
</dbReference>
<dbReference type="AlphaFoldDB" id="A0A1M6DHA9"/>
<evidence type="ECO:0000256" key="5">
    <source>
        <dbReference type="ARBA" id="ARBA00018266"/>
    </source>
</evidence>
<dbReference type="GO" id="GO:0055086">
    <property type="term" value="P:nucleobase-containing small molecule metabolic process"/>
    <property type="evidence" value="ECO:0007669"/>
    <property type="project" value="UniProtKB-ARBA"/>
</dbReference>
<keyword evidence="8 14" id="KW-0862">Zinc</keyword>
<keyword evidence="6 14" id="KW-0479">Metal-binding</keyword>
<comment type="similarity">
    <text evidence="3 15">Belongs to the cytidine and deoxycytidylate deaminase family.</text>
</comment>
<evidence type="ECO:0000313" key="17">
    <source>
        <dbReference type="EMBL" id="SHI72388.1"/>
    </source>
</evidence>
<evidence type="ECO:0000256" key="1">
    <source>
        <dbReference type="ARBA" id="ARBA00001947"/>
    </source>
</evidence>